<accession>A0A426K053</accession>
<dbReference type="Pfam" id="PF00486">
    <property type="entry name" value="Trans_reg_C"/>
    <property type="match status" value="1"/>
</dbReference>
<evidence type="ECO:0000256" key="3">
    <source>
        <dbReference type="ARBA" id="ARBA00023125"/>
    </source>
</evidence>
<evidence type="ECO:0000256" key="4">
    <source>
        <dbReference type="ARBA" id="ARBA00023163"/>
    </source>
</evidence>
<dbReference type="AlphaFoldDB" id="A0A426K053"/>
<dbReference type="SMART" id="SM00862">
    <property type="entry name" value="Trans_reg_C"/>
    <property type="match status" value="1"/>
</dbReference>
<dbReference type="CDD" id="cd15831">
    <property type="entry name" value="BTAD"/>
    <property type="match status" value="1"/>
</dbReference>
<dbReference type="GO" id="GO:0006355">
    <property type="term" value="P:regulation of DNA-templated transcription"/>
    <property type="evidence" value="ECO:0007669"/>
    <property type="project" value="InterPro"/>
</dbReference>
<dbReference type="GO" id="GO:0000160">
    <property type="term" value="P:phosphorelay signal transduction system"/>
    <property type="evidence" value="ECO:0007669"/>
    <property type="project" value="InterPro"/>
</dbReference>
<keyword evidence="11" id="KW-1185">Reference proteome</keyword>
<feature type="compositionally biased region" description="Low complexity" evidence="8">
    <location>
        <begin position="240"/>
        <end position="251"/>
    </location>
</feature>
<dbReference type="InterPro" id="IPR016032">
    <property type="entry name" value="Sig_transdc_resp-reg_C-effctor"/>
</dbReference>
<reference evidence="10 11" key="1">
    <citation type="submission" date="2018-11" db="EMBL/GenBank/DDBJ databases">
        <title>Saccharopolyspora rhizosphaerae sp. nov., an actinomycete isolated from rhizosphere soil in Thailand.</title>
        <authorList>
            <person name="Intra B."/>
            <person name="Euanorasetr J."/>
            <person name="Take A."/>
            <person name="Inahashi Y."/>
            <person name="Mori M."/>
            <person name="Panbangred W."/>
            <person name="Matsumoto A."/>
        </authorList>
    </citation>
    <scope>NUCLEOTIDE SEQUENCE [LARGE SCALE GENOMIC DNA]</scope>
    <source>
        <strain evidence="10 11">H219</strain>
    </source>
</reference>
<dbReference type="SUPFAM" id="SSF52540">
    <property type="entry name" value="P-loop containing nucleoside triphosphate hydrolases"/>
    <property type="match status" value="1"/>
</dbReference>
<dbReference type="InterPro" id="IPR027417">
    <property type="entry name" value="P-loop_NTPase"/>
</dbReference>
<dbReference type="Gene3D" id="1.25.40.10">
    <property type="entry name" value="Tetratricopeptide repeat domain"/>
    <property type="match status" value="3"/>
</dbReference>
<evidence type="ECO:0000256" key="5">
    <source>
        <dbReference type="PROSITE-ProRule" id="PRU00339"/>
    </source>
</evidence>
<proteinExistence type="inferred from homology"/>
<evidence type="ECO:0000256" key="6">
    <source>
        <dbReference type="PROSITE-ProRule" id="PRU01091"/>
    </source>
</evidence>
<comment type="caution">
    <text evidence="10">The sequence shown here is derived from an EMBL/GenBank/DDBJ whole genome shotgun (WGS) entry which is preliminary data.</text>
</comment>
<dbReference type="InterPro" id="IPR019734">
    <property type="entry name" value="TPR_rpt"/>
</dbReference>
<dbReference type="PROSITE" id="PS50005">
    <property type="entry name" value="TPR"/>
    <property type="match status" value="1"/>
</dbReference>
<protein>
    <submittedName>
        <fullName evidence="10">Tetratricopeptide repeat protein</fullName>
    </submittedName>
</protein>
<dbReference type="Gene3D" id="3.40.50.300">
    <property type="entry name" value="P-loop containing nucleotide triphosphate hydrolases"/>
    <property type="match status" value="1"/>
</dbReference>
<sequence length="991" mass="108404">MRMRFEVLGPVRMCDGGVAEPSTGSMRRTLLAVLLARANEPVPVPTLLEALWGSPAEHGASRLQVHVHRLRRELDDPERLTHEAAGYRLRVEQDELDASMFTALLGEALGEPDPTRAAQTLRRALGFWRGRPYQEVDLPDLAPEVERLTEQRLLAVEELYDAELRAGRHDAVVGELEEAVHRHPLRERLAGLLMLALHRSGRHADAMAEYQRACQVLNDELGLDPGPELRALHDQISGGRAAEPAGRAPAPSQLPRTTGTFIGRDHPLSELDRIVDEITDAVPITVISGTAGVGKTALALRWARRVERRFPDGRLYTDLRGFGSDSPADPGDVLAGWLRALGVDGKDVPLQVAERAARLRSLLDCKRVLLFLDNAVSAEQVRPLLPGASGCAVVVTSRDQLTGLVVGDGAQRVELDRMGLDEARLLMKELLGDLITDDGAVDELIERCARLPLALRVAAERVRRQGHHGLGRIVAEFSSARDRLDLLDGDDPQARLRTVFGASYRHLSASEATLFRMLGLHPGREVDACSLTALAGGADVRTTHRGLAALARAHLVEEVAGKRFRLHDLLAGYAAELVDTTETAGQQREALRRLCDYYLQATTHATGFLAPGALPPRAQRFEVPPMRDHEDAARWLEGERELLVRLADTAEGAFDHYAVGFAAALDVALDFGWHVDEAVRVHGKARVVAARTGDRDGEVMALRGLGVAHLRRTEFGKAHRLLDRALELARGPARTAGVLLGMGELCMATGRAETALEHLHRSTRLYQEAGLPLLALRPMVCLGRLHRRRRRHRASMECLLEASRVAAEHRHPPAEAGAACALAALYRDLGRYEEAAEQAERALVLARRTRLRSLEGVALHRLGSIRRCQGDHARAWQAHLAALTFARQVRSATLEAMTLTAMAETHGAMGDAEKATRCHLHALGVAGSGSGHYARARAHTGLGDLHEAAGRHDTATRHWGTAARLYENVGAPEAADLRRRLDEEITRSLPC</sequence>
<dbReference type="InterPro" id="IPR036388">
    <property type="entry name" value="WH-like_DNA-bd_sf"/>
</dbReference>
<evidence type="ECO:0000313" key="10">
    <source>
        <dbReference type="EMBL" id="RRO18887.1"/>
    </source>
</evidence>
<dbReference type="PANTHER" id="PTHR35807:SF1">
    <property type="entry name" value="TRANSCRIPTIONAL REGULATOR REDD"/>
    <property type="match status" value="1"/>
</dbReference>
<feature type="DNA-binding region" description="OmpR/PhoB-type" evidence="6">
    <location>
        <begin position="1"/>
        <end position="91"/>
    </location>
</feature>
<feature type="repeat" description="TPR" evidence="5">
    <location>
        <begin position="816"/>
        <end position="849"/>
    </location>
</feature>
<dbReference type="Pfam" id="PF00931">
    <property type="entry name" value="NB-ARC"/>
    <property type="match status" value="1"/>
</dbReference>
<dbReference type="InterPro" id="IPR002182">
    <property type="entry name" value="NB-ARC"/>
</dbReference>
<dbReference type="SMART" id="SM00028">
    <property type="entry name" value="TPR"/>
    <property type="match status" value="7"/>
</dbReference>
<dbReference type="Pfam" id="PF03704">
    <property type="entry name" value="BTAD"/>
    <property type="match status" value="1"/>
</dbReference>
<dbReference type="Proteomes" id="UP000274515">
    <property type="component" value="Unassembled WGS sequence"/>
</dbReference>
<dbReference type="InterPro" id="IPR001867">
    <property type="entry name" value="OmpR/PhoB-type_DNA-bd"/>
</dbReference>
<comment type="similarity">
    <text evidence="1">Belongs to the AfsR/DnrI/RedD regulatory family.</text>
</comment>
<evidence type="ECO:0000313" key="11">
    <source>
        <dbReference type="Proteomes" id="UP000274515"/>
    </source>
</evidence>
<evidence type="ECO:0000256" key="2">
    <source>
        <dbReference type="ARBA" id="ARBA00023015"/>
    </source>
</evidence>
<dbReference type="GO" id="GO:0043531">
    <property type="term" value="F:ADP binding"/>
    <property type="evidence" value="ECO:0007669"/>
    <property type="project" value="InterPro"/>
</dbReference>
<evidence type="ECO:0000259" key="9">
    <source>
        <dbReference type="PROSITE" id="PS51755"/>
    </source>
</evidence>
<dbReference type="InterPro" id="IPR011990">
    <property type="entry name" value="TPR-like_helical_dom_sf"/>
</dbReference>
<organism evidence="10 11">
    <name type="scientific">Saccharopolyspora rhizosphaerae</name>
    <dbReference type="NCBI Taxonomy" id="2492662"/>
    <lineage>
        <taxon>Bacteria</taxon>
        <taxon>Bacillati</taxon>
        <taxon>Actinomycetota</taxon>
        <taxon>Actinomycetes</taxon>
        <taxon>Pseudonocardiales</taxon>
        <taxon>Pseudonocardiaceae</taxon>
        <taxon>Saccharopolyspora</taxon>
    </lineage>
</organism>
<keyword evidence="3 6" id="KW-0238">DNA-binding</keyword>
<keyword evidence="7" id="KW-0175">Coiled coil</keyword>
<feature type="domain" description="OmpR/PhoB-type" evidence="9">
    <location>
        <begin position="1"/>
        <end position="91"/>
    </location>
</feature>
<dbReference type="PROSITE" id="PS51755">
    <property type="entry name" value="OMPR_PHOB"/>
    <property type="match status" value="1"/>
</dbReference>
<dbReference type="SUPFAM" id="SSF48452">
    <property type="entry name" value="TPR-like"/>
    <property type="match status" value="3"/>
</dbReference>
<evidence type="ECO:0000256" key="7">
    <source>
        <dbReference type="SAM" id="Coils"/>
    </source>
</evidence>
<keyword evidence="2" id="KW-0805">Transcription regulation</keyword>
<dbReference type="GO" id="GO:0003677">
    <property type="term" value="F:DNA binding"/>
    <property type="evidence" value="ECO:0007669"/>
    <property type="project" value="UniProtKB-UniRule"/>
</dbReference>
<dbReference type="InterPro" id="IPR005158">
    <property type="entry name" value="BTAD"/>
</dbReference>
<dbReference type="InterPro" id="IPR051677">
    <property type="entry name" value="AfsR-DnrI-RedD_regulator"/>
</dbReference>
<dbReference type="SMART" id="SM01043">
    <property type="entry name" value="BTAD"/>
    <property type="match status" value="1"/>
</dbReference>
<gene>
    <name evidence="10" type="ORF">EIL87_05090</name>
</gene>
<dbReference type="EMBL" id="RSAA01000005">
    <property type="protein sequence ID" value="RRO18887.1"/>
    <property type="molecule type" value="Genomic_DNA"/>
</dbReference>
<dbReference type="SUPFAM" id="SSF46894">
    <property type="entry name" value="C-terminal effector domain of the bipartite response regulators"/>
    <property type="match status" value="1"/>
</dbReference>
<feature type="coiled-coil region" evidence="7">
    <location>
        <begin position="822"/>
        <end position="849"/>
    </location>
</feature>
<dbReference type="PRINTS" id="PR00364">
    <property type="entry name" value="DISEASERSIST"/>
</dbReference>
<feature type="region of interest" description="Disordered" evidence="8">
    <location>
        <begin position="240"/>
        <end position="259"/>
    </location>
</feature>
<name>A0A426K053_9PSEU</name>
<dbReference type="PANTHER" id="PTHR35807">
    <property type="entry name" value="TRANSCRIPTIONAL REGULATOR REDD-RELATED"/>
    <property type="match status" value="1"/>
</dbReference>
<keyword evidence="5" id="KW-0802">TPR repeat</keyword>
<dbReference type="Gene3D" id="1.10.10.10">
    <property type="entry name" value="Winged helix-like DNA-binding domain superfamily/Winged helix DNA-binding domain"/>
    <property type="match status" value="1"/>
</dbReference>
<evidence type="ECO:0000256" key="8">
    <source>
        <dbReference type="SAM" id="MobiDB-lite"/>
    </source>
</evidence>
<keyword evidence="4" id="KW-0804">Transcription</keyword>
<evidence type="ECO:0000256" key="1">
    <source>
        <dbReference type="ARBA" id="ARBA00005820"/>
    </source>
</evidence>